<proteinExistence type="predicted"/>
<dbReference type="Proteomes" id="UP000319897">
    <property type="component" value="Unassembled WGS sequence"/>
</dbReference>
<feature type="domain" description="DUF403" evidence="1">
    <location>
        <begin position="1"/>
        <end position="312"/>
    </location>
</feature>
<name>A0A501XDS7_9SPHN</name>
<protein>
    <submittedName>
        <fullName evidence="2">Alpha-E domain-containing protein</fullName>
    </submittedName>
</protein>
<dbReference type="PANTHER" id="PTHR34595:SF7">
    <property type="entry name" value="SLL1039 PROTEIN"/>
    <property type="match status" value="1"/>
</dbReference>
<organism evidence="2 3">
    <name type="scientific">Sandaracinobacter neustonicus</name>
    <dbReference type="NCBI Taxonomy" id="1715348"/>
    <lineage>
        <taxon>Bacteria</taxon>
        <taxon>Pseudomonadati</taxon>
        <taxon>Pseudomonadota</taxon>
        <taxon>Alphaproteobacteria</taxon>
        <taxon>Sphingomonadales</taxon>
        <taxon>Sphingosinicellaceae</taxon>
        <taxon>Sandaracinobacter</taxon>
    </lineage>
</organism>
<keyword evidence="3" id="KW-1185">Reference proteome</keyword>
<dbReference type="Pfam" id="PF04168">
    <property type="entry name" value="Alpha-E"/>
    <property type="match status" value="1"/>
</dbReference>
<dbReference type="RefSeq" id="WP_140929498.1">
    <property type="nucleotide sequence ID" value="NZ_VFSU01000034.1"/>
</dbReference>
<comment type="caution">
    <text evidence="2">The sequence shown here is derived from an EMBL/GenBank/DDBJ whole genome shotgun (WGS) entry which is preliminary data.</text>
</comment>
<accession>A0A501XDS7</accession>
<dbReference type="OrthoDB" id="9803532at2"/>
<dbReference type="InterPro" id="IPR051680">
    <property type="entry name" value="ATP-dep_Glu-Cys_Ligase-2"/>
</dbReference>
<evidence type="ECO:0000313" key="2">
    <source>
        <dbReference type="EMBL" id="TPE58646.1"/>
    </source>
</evidence>
<dbReference type="EMBL" id="VFSU01000034">
    <property type="protein sequence ID" value="TPE58646.1"/>
    <property type="molecule type" value="Genomic_DNA"/>
</dbReference>
<gene>
    <name evidence="2" type="ORF">FJQ54_16475</name>
</gene>
<sequence length="313" mass="34987">MLSRSASNLYWMGRYLERADFLCRLIDATVRLASLPASHGGAGPAWESAIKSAAVADAFEAKGLPVDEANVGHFLTLDPDNDSSIRRCLEAARSNGRAVRTSLTLETWEAVNDAWHEVQRFGSGVPDSSTLVRLVDSIKNSLLMFDGAAHRTQLRESTYWFLRLGTTVERADNTARLLDVKYHLLLPREEPVGGSLDYFQWTTLLRTVSALTAYRWVYRESVKPWLVADLLVFNRAMPRSLIACLEDAVWLLDQLAATRGRRGPANRIASASLRALAGTDIERLFQSGLHEFLEEFIGENNRLGNAIAEQYLF</sequence>
<dbReference type="InterPro" id="IPR007296">
    <property type="entry name" value="DUF403"/>
</dbReference>
<reference evidence="2 3" key="1">
    <citation type="submission" date="2019-06" db="EMBL/GenBank/DDBJ databases">
        <authorList>
            <person name="Lee I."/>
            <person name="Jang G.I."/>
            <person name="Hwang C.Y."/>
        </authorList>
    </citation>
    <scope>NUCLEOTIDE SEQUENCE [LARGE SCALE GENOMIC DNA]</scope>
    <source>
        <strain evidence="2 3">PAMC 28131</strain>
    </source>
</reference>
<evidence type="ECO:0000259" key="1">
    <source>
        <dbReference type="Pfam" id="PF04168"/>
    </source>
</evidence>
<dbReference type="PANTHER" id="PTHR34595">
    <property type="entry name" value="BLR5612 PROTEIN"/>
    <property type="match status" value="1"/>
</dbReference>
<evidence type="ECO:0000313" key="3">
    <source>
        <dbReference type="Proteomes" id="UP000319897"/>
    </source>
</evidence>
<dbReference type="AlphaFoldDB" id="A0A501XDS7"/>